<name>A0ABV4KCT3_9FLAO</name>
<dbReference type="InterPro" id="IPR024623">
    <property type="entry name" value="YtxH"/>
</dbReference>
<feature type="transmembrane region" description="Helical" evidence="2">
    <location>
        <begin position="6"/>
        <end position="25"/>
    </location>
</feature>
<keyword evidence="2" id="KW-0472">Membrane</keyword>
<dbReference type="EMBL" id="JASMRN010000006">
    <property type="protein sequence ID" value="MEZ7515473.1"/>
    <property type="molecule type" value="Genomic_DNA"/>
</dbReference>
<proteinExistence type="predicted"/>
<comment type="caution">
    <text evidence="3">The sequence shown here is derived from an EMBL/GenBank/DDBJ whole genome shotgun (WGS) entry which is preliminary data.</text>
</comment>
<reference evidence="3 4" key="1">
    <citation type="submission" date="2023-05" db="EMBL/GenBank/DDBJ databases">
        <title>Adaptations of aquatic viruses from atmosphere-close ecosystems of the Central Arctic Ocean.</title>
        <authorList>
            <person name="Rahlff J."/>
            <person name="Holmfeldt K."/>
        </authorList>
    </citation>
    <scope>NUCLEOTIDE SEQUENCE [LARGE SCALE GENOMIC DNA]</scope>
    <source>
        <strain evidence="3 4">Arc14</strain>
    </source>
</reference>
<evidence type="ECO:0000313" key="4">
    <source>
        <dbReference type="Proteomes" id="UP001568894"/>
    </source>
</evidence>
<dbReference type="Proteomes" id="UP001568894">
    <property type="component" value="Unassembled WGS sequence"/>
</dbReference>
<dbReference type="RefSeq" id="WP_026707361.1">
    <property type="nucleotide sequence ID" value="NZ_CAXBLC010000007.1"/>
</dbReference>
<sequence>MKTDKVLLGVLGGLAAGAILGILYAPEKGNKTRLKIKDKSTDYADNLKEKFDTALDTISKKYDDLKSETKTAYADGKEKVKDAAKQAENETERYKAQV</sequence>
<dbReference type="Pfam" id="PF12732">
    <property type="entry name" value="YtxH"/>
    <property type="match status" value="1"/>
</dbReference>
<organism evidence="3 4">
    <name type="scientific">Flavobacterium frigidarium</name>
    <dbReference type="NCBI Taxonomy" id="99286"/>
    <lineage>
        <taxon>Bacteria</taxon>
        <taxon>Pseudomonadati</taxon>
        <taxon>Bacteroidota</taxon>
        <taxon>Flavobacteriia</taxon>
        <taxon>Flavobacteriales</taxon>
        <taxon>Flavobacteriaceae</taxon>
        <taxon>Flavobacterium</taxon>
    </lineage>
</organism>
<evidence type="ECO:0000256" key="1">
    <source>
        <dbReference type="SAM" id="MobiDB-lite"/>
    </source>
</evidence>
<keyword evidence="2" id="KW-0812">Transmembrane</keyword>
<keyword evidence="2" id="KW-1133">Transmembrane helix</keyword>
<evidence type="ECO:0000313" key="3">
    <source>
        <dbReference type="EMBL" id="MEZ7515473.1"/>
    </source>
</evidence>
<protein>
    <submittedName>
        <fullName evidence="3">YtxH domain-containing protein</fullName>
    </submittedName>
</protein>
<gene>
    <name evidence="3" type="ORF">QO192_09305</name>
</gene>
<keyword evidence="4" id="KW-1185">Reference proteome</keyword>
<evidence type="ECO:0000256" key="2">
    <source>
        <dbReference type="SAM" id="Phobius"/>
    </source>
</evidence>
<feature type="region of interest" description="Disordered" evidence="1">
    <location>
        <begin position="78"/>
        <end position="98"/>
    </location>
</feature>
<accession>A0ABV4KCT3</accession>